<dbReference type="EMBL" id="ML210163">
    <property type="protein sequence ID" value="TFK27570.1"/>
    <property type="molecule type" value="Genomic_DNA"/>
</dbReference>
<reference evidence="5 6" key="1">
    <citation type="journal article" date="2019" name="Nat. Ecol. Evol.">
        <title>Megaphylogeny resolves global patterns of mushroom evolution.</title>
        <authorList>
            <person name="Varga T."/>
            <person name="Krizsan K."/>
            <person name="Foldi C."/>
            <person name="Dima B."/>
            <person name="Sanchez-Garcia M."/>
            <person name="Sanchez-Ramirez S."/>
            <person name="Szollosi G.J."/>
            <person name="Szarkandi J.G."/>
            <person name="Papp V."/>
            <person name="Albert L."/>
            <person name="Andreopoulos W."/>
            <person name="Angelini C."/>
            <person name="Antonin V."/>
            <person name="Barry K.W."/>
            <person name="Bougher N.L."/>
            <person name="Buchanan P."/>
            <person name="Buyck B."/>
            <person name="Bense V."/>
            <person name="Catcheside P."/>
            <person name="Chovatia M."/>
            <person name="Cooper J."/>
            <person name="Damon W."/>
            <person name="Desjardin D."/>
            <person name="Finy P."/>
            <person name="Geml J."/>
            <person name="Haridas S."/>
            <person name="Hughes K."/>
            <person name="Justo A."/>
            <person name="Karasinski D."/>
            <person name="Kautmanova I."/>
            <person name="Kiss B."/>
            <person name="Kocsube S."/>
            <person name="Kotiranta H."/>
            <person name="LaButti K.M."/>
            <person name="Lechner B.E."/>
            <person name="Liimatainen K."/>
            <person name="Lipzen A."/>
            <person name="Lukacs Z."/>
            <person name="Mihaltcheva S."/>
            <person name="Morgado L.N."/>
            <person name="Niskanen T."/>
            <person name="Noordeloos M.E."/>
            <person name="Ohm R.A."/>
            <person name="Ortiz-Santana B."/>
            <person name="Ovrebo C."/>
            <person name="Racz N."/>
            <person name="Riley R."/>
            <person name="Savchenko A."/>
            <person name="Shiryaev A."/>
            <person name="Soop K."/>
            <person name="Spirin V."/>
            <person name="Szebenyi C."/>
            <person name="Tomsovsky M."/>
            <person name="Tulloss R.E."/>
            <person name="Uehling J."/>
            <person name="Grigoriev I.V."/>
            <person name="Vagvolgyi C."/>
            <person name="Papp T."/>
            <person name="Martin F.M."/>
            <person name="Miettinen O."/>
            <person name="Hibbett D.S."/>
            <person name="Nagy L.G."/>
        </authorList>
    </citation>
    <scope>NUCLEOTIDE SEQUENCE [LARGE SCALE GENOMIC DNA]</scope>
    <source>
        <strain evidence="5 6">CBS 121175</strain>
    </source>
</reference>
<organism evidence="5 6">
    <name type="scientific">Coprinopsis marcescibilis</name>
    <name type="common">Agaric fungus</name>
    <name type="synonym">Psathyrella marcescibilis</name>
    <dbReference type="NCBI Taxonomy" id="230819"/>
    <lineage>
        <taxon>Eukaryota</taxon>
        <taxon>Fungi</taxon>
        <taxon>Dikarya</taxon>
        <taxon>Basidiomycota</taxon>
        <taxon>Agaricomycotina</taxon>
        <taxon>Agaricomycetes</taxon>
        <taxon>Agaricomycetidae</taxon>
        <taxon>Agaricales</taxon>
        <taxon>Agaricineae</taxon>
        <taxon>Psathyrellaceae</taxon>
        <taxon>Coprinopsis</taxon>
    </lineage>
</organism>
<dbReference type="PANTHER" id="PTHR45808:SF2">
    <property type="entry name" value="RHO GTPASE-ACTIVATING PROTEIN 68F"/>
    <property type="match status" value="1"/>
</dbReference>
<feature type="domain" description="CRAL-TRIO" evidence="3">
    <location>
        <begin position="68"/>
        <end position="223"/>
    </location>
</feature>
<dbReference type="SMART" id="SM00324">
    <property type="entry name" value="RhoGAP"/>
    <property type="match status" value="1"/>
</dbReference>
<dbReference type="Pfam" id="PF13716">
    <property type="entry name" value="CRAL_TRIO_2"/>
    <property type="match status" value="1"/>
</dbReference>
<proteinExistence type="predicted"/>
<gene>
    <name evidence="5" type="ORF">FA15DRAFT_666241</name>
</gene>
<dbReference type="GO" id="GO:0005737">
    <property type="term" value="C:cytoplasm"/>
    <property type="evidence" value="ECO:0007669"/>
    <property type="project" value="TreeGrafter"/>
</dbReference>
<feature type="domain" description="Rho-GAP" evidence="4">
    <location>
        <begin position="239"/>
        <end position="455"/>
    </location>
</feature>
<dbReference type="PROSITE" id="PS50191">
    <property type="entry name" value="CRAL_TRIO"/>
    <property type="match status" value="1"/>
</dbReference>
<evidence type="ECO:0000313" key="6">
    <source>
        <dbReference type="Proteomes" id="UP000307440"/>
    </source>
</evidence>
<dbReference type="Gene3D" id="3.40.525.10">
    <property type="entry name" value="CRAL-TRIO lipid binding domain"/>
    <property type="match status" value="1"/>
</dbReference>
<keyword evidence="2" id="KW-0472">Membrane</keyword>
<dbReference type="OrthoDB" id="19923at2759"/>
<dbReference type="AlphaFoldDB" id="A0A5C3L4B4"/>
<dbReference type="PANTHER" id="PTHR45808">
    <property type="entry name" value="RHO GTPASE-ACTIVATING PROTEIN 68F"/>
    <property type="match status" value="1"/>
</dbReference>
<dbReference type="InterPro" id="IPR000198">
    <property type="entry name" value="RhoGAP_dom"/>
</dbReference>
<dbReference type="SUPFAM" id="SSF52087">
    <property type="entry name" value="CRAL/TRIO domain"/>
    <property type="match status" value="1"/>
</dbReference>
<accession>A0A5C3L4B4</accession>
<feature type="transmembrane region" description="Helical" evidence="2">
    <location>
        <begin position="163"/>
        <end position="183"/>
    </location>
</feature>
<protein>
    <submittedName>
        <fullName evidence="5">Rho GTPase activation protein</fullName>
    </submittedName>
</protein>
<dbReference type="Gene3D" id="1.10.555.10">
    <property type="entry name" value="Rho GTPase activation protein"/>
    <property type="match status" value="1"/>
</dbReference>
<dbReference type="InterPro" id="IPR008936">
    <property type="entry name" value="Rho_GTPase_activation_prot"/>
</dbReference>
<evidence type="ECO:0000259" key="3">
    <source>
        <dbReference type="PROSITE" id="PS50191"/>
    </source>
</evidence>
<dbReference type="CDD" id="cd00159">
    <property type="entry name" value="RhoGAP"/>
    <property type="match status" value="1"/>
</dbReference>
<dbReference type="CDD" id="cd00170">
    <property type="entry name" value="SEC14"/>
    <property type="match status" value="1"/>
</dbReference>
<dbReference type="SUPFAM" id="SSF48350">
    <property type="entry name" value="GTPase activation domain, GAP"/>
    <property type="match status" value="1"/>
</dbReference>
<dbReference type="PROSITE" id="PS50238">
    <property type="entry name" value="RHOGAP"/>
    <property type="match status" value="1"/>
</dbReference>
<feature type="compositionally biased region" description="Pro residues" evidence="1">
    <location>
        <begin position="621"/>
        <end position="631"/>
    </location>
</feature>
<keyword evidence="6" id="KW-1185">Reference proteome</keyword>
<evidence type="ECO:0000256" key="1">
    <source>
        <dbReference type="SAM" id="MobiDB-lite"/>
    </source>
</evidence>
<dbReference type="STRING" id="230819.A0A5C3L4B4"/>
<dbReference type="GO" id="GO:0005096">
    <property type="term" value="F:GTPase activator activity"/>
    <property type="evidence" value="ECO:0007669"/>
    <property type="project" value="TreeGrafter"/>
</dbReference>
<feature type="region of interest" description="Disordered" evidence="1">
    <location>
        <begin position="615"/>
        <end position="652"/>
    </location>
</feature>
<keyword evidence="2" id="KW-0812">Transmembrane</keyword>
<feature type="region of interest" description="Disordered" evidence="1">
    <location>
        <begin position="510"/>
        <end position="543"/>
    </location>
</feature>
<sequence>MPPNTATLKQRLAALSLSPSSPSSYNTDSGSTDSLRSSFAAKRKSLFQPPWKRDQQGTSVNGNVGYAELEAVQEVLGKMIFQAAVDYETRPMVVLNASALPDPQLVSYDLLLSQILAYLNLYVEADYTVVFFAAGNRYTPGWNWIWKAYRSLNRKYRKNLKQLYIVHSSFFSKMLFSLAGAIISPKFFRKLVYITTLSELAHHVPLTQIDIPPAVYQENLKYERKITLPVPVRSSTFGVPLEELMGFDGEKGGIPRVVRDCIQYIRGSGMLDEGLFRRSPSSVLLRAAQDAYDRGNVVSLHTFGDPHLAAVLLKKYLRDLPEPLFPEHLYPLIRRCPTPTNNPADMNCVNYLRDTLLPALAPCAYILLSNILHLLHDISLRAASNRMDEYNLAIVICPNLVKGSNPIRDVSLCAVVGAPALTAMGALPAQESSFEGKTSLGNIIAFSIRRYYEIFDDIPDPAEPLHSADVYSPSIAPSSLPNSPYVIHDEDEDLEDDDMLVMPVNGTPPSAWGAPVASAGPFAKRHRSRPSASSTGTGSSGVAASVRTLRGDASSTNPPPNAHVGYATAGRAKSLINIEKGLGHGKKGGSISVGRGTMRKASGAQVETIGVTAEGFFAPPKDAPPVPPMSPPTSAFVGGPPTGSRRASVDGE</sequence>
<evidence type="ECO:0000313" key="5">
    <source>
        <dbReference type="EMBL" id="TFK27570.1"/>
    </source>
</evidence>
<name>A0A5C3L4B4_COPMA</name>
<dbReference type="GO" id="GO:0007264">
    <property type="term" value="P:small GTPase-mediated signal transduction"/>
    <property type="evidence" value="ECO:0007669"/>
    <property type="project" value="TreeGrafter"/>
</dbReference>
<dbReference type="Proteomes" id="UP000307440">
    <property type="component" value="Unassembled WGS sequence"/>
</dbReference>
<dbReference type="InterPro" id="IPR001251">
    <property type="entry name" value="CRAL-TRIO_dom"/>
</dbReference>
<evidence type="ECO:0000259" key="4">
    <source>
        <dbReference type="PROSITE" id="PS50238"/>
    </source>
</evidence>
<feature type="compositionally biased region" description="Low complexity" evidence="1">
    <location>
        <begin position="531"/>
        <end position="543"/>
    </location>
</feature>
<evidence type="ECO:0000256" key="2">
    <source>
        <dbReference type="SAM" id="Phobius"/>
    </source>
</evidence>
<dbReference type="InterPro" id="IPR036865">
    <property type="entry name" value="CRAL-TRIO_dom_sf"/>
</dbReference>
<keyword evidence="2" id="KW-1133">Transmembrane helix</keyword>
<dbReference type="Pfam" id="PF00620">
    <property type="entry name" value="RhoGAP"/>
    <property type="match status" value="1"/>
</dbReference>